<dbReference type="AlphaFoldDB" id="A0A1J5T4I5"/>
<feature type="transmembrane region" description="Helical" evidence="1">
    <location>
        <begin position="221"/>
        <end position="244"/>
    </location>
</feature>
<dbReference type="Pfam" id="PF19656">
    <property type="entry name" value="DUF6159"/>
    <property type="match status" value="1"/>
</dbReference>
<comment type="caution">
    <text evidence="2">The sequence shown here is derived from an EMBL/GenBank/DDBJ whole genome shotgun (WGS) entry which is preliminary data.</text>
</comment>
<evidence type="ECO:0000313" key="3">
    <source>
        <dbReference type="Proteomes" id="UP000183403"/>
    </source>
</evidence>
<evidence type="ECO:0008006" key="4">
    <source>
        <dbReference type="Google" id="ProtNLM"/>
    </source>
</evidence>
<feature type="transmembrane region" description="Helical" evidence="1">
    <location>
        <begin position="168"/>
        <end position="193"/>
    </location>
</feature>
<feature type="transmembrane region" description="Helical" evidence="1">
    <location>
        <begin position="83"/>
        <end position="106"/>
    </location>
</feature>
<organism evidence="2 3">
    <name type="scientific">Marine Group III euryarchaeote CG-Epi6</name>
    <dbReference type="NCBI Taxonomy" id="1889000"/>
    <lineage>
        <taxon>Archaea</taxon>
        <taxon>Methanobacteriati</taxon>
        <taxon>Thermoplasmatota</taxon>
        <taxon>Thermoplasmata</taxon>
        <taxon>Candidatus Thermoprofundales</taxon>
    </lineage>
</organism>
<dbReference type="InterPro" id="IPR046157">
    <property type="entry name" value="DUF6159"/>
</dbReference>
<feature type="transmembrane region" description="Helical" evidence="1">
    <location>
        <begin position="127"/>
        <end position="148"/>
    </location>
</feature>
<protein>
    <recommendedName>
        <fullName evidence="4">Glycerophosphoryl diester phosphodiesterase membrane domain-containing protein</fullName>
    </recommendedName>
</protein>
<keyword evidence="1" id="KW-0812">Transmembrane</keyword>
<evidence type="ECO:0000313" key="2">
    <source>
        <dbReference type="EMBL" id="OIR11205.1"/>
    </source>
</evidence>
<gene>
    <name evidence="2" type="ORF">BEU03_00455</name>
</gene>
<dbReference type="Proteomes" id="UP000183403">
    <property type="component" value="Unassembled WGS sequence"/>
</dbReference>
<keyword evidence="1" id="KW-0472">Membrane</keyword>
<dbReference type="EMBL" id="MIYV01000020">
    <property type="protein sequence ID" value="OIR11205.1"/>
    <property type="molecule type" value="Genomic_DNA"/>
</dbReference>
<feature type="transmembrane region" description="Helical" evidence="1">
    <location>
        <begin position="27"/>
        <end position="50"/>
    </location>
</feature>
<keyword evidence="1" id="KW-1133">Transmembrane helix</keyword>
<feature type="transmembrane region" description="Helical" evidence="1">
    <location>
        <begin position="250"/>
        <end position="276"/>
    </location>
</feature>
<accession>A0A1J5T4I5</accession>
<name>A0A1J5T4I5_9ARCH</name>
<sequence>MGFFDTIGRGWTLSKLSFSVVKADPELLLYTFLSALMVFATIGAASYPAYEADQTGGSHWAFTDEKIDTQTGEPVGGEMTEAYMAWIFVTYMIGSIVVIFWNTAIIASAHERLTGGDPTIMTGIRAALSRIHVIILWGIIAGTVGLLLRIARDSVQNNSKGHPAMKVVAMIMLFLVEVAWWMYTFFIIPMIVLEKKGVREGLRDGRALFGKTWGENVTSGLGIGLITVIGIVISLGISLLIYMISPEAGIIIGVLLIGGLILWANTAEVVVVAALYEFAKTGKMPDLNGQGSKFEEALPWQSKSGWANETAETKAWREGTT</sequence>
<proteinExistence type="predicted"/>
<evidence type="ECO:0000256" key="1">
    <source>
        <dbReference type="SAM" id="Phobius"/>
    </source>
</evidence>
<reference evidence="2 3" key="1">
    <citation type="submission" date="2016-08" db="EMBL/GenBank/DDBJ databases">
        <title>New Insights into Marine Group III Euryarchaeota, from dark to light.</title>
        <authorList>
            <person name="Haro-Moreno J.M."/>
            <person name="Rodriguez-Valera F."/>
            <person name="Lopez-Garcia P."/>
            <person name="Moreira D."/>
            <person name="Martin-Cuadrado A.B."/>
        </authorList>
    </citation>
    <scope>NUCLEOTIDE SEQUENCE [LARGE SCALE GENOMIC DNA]</scope>
    <source>
        <strain evidence="2">CG-Epi6</strain>
    </source>
</reference>